<dbReference type="GO" id="GO:0030313">
    <property type="term" value="C:cell envelope"/>
    <property type="evidence" value="ECO:0007669"/>
    <property type="project" value="UniProtKB-SubCell"/>
</dbReference>
<comment type="subcellular location">
    <subcellularLocation>
        <location evidence="1">Cell envelope</location>
    </subcellularLocation>
</comment>
<dbReference type="InterPro" id="IPR028082">
    <property type="entry name" value="Peripla_BP_I"/>
</dbReference>
<evidence type="ECO:0000256" key="2">
    <source>
        <dbReference type="ARBA" id="ARBA00007639"/>
    </source>
</evidence>
<feature type="chain" id="PRO_5031107896" evidence="4">
    <location>
        <begin position="28"/>
        <end position="317"/>
    </location>
</feature>
<organism evidence="6 7">
    <name type="scientific">Pseudomonas moraviensis</name>
    <dbReference type="NCBI Taxonomy" id="321662"/>
    <lineage>
        <taxon>Bacteria</taxon>
        <taxon>Pseudomonadati</taxon>
        <taxon>Pseudomonadota</taxon>
        <taxon>Gammaproteobacteria</taxon>
        <taxon>Pseudomonadales</taxon>
        <taxon>Pseudomonadaceae</taxon>
        <taxon>Pseudomonas</taxon>
    </lineage>
</organism>
<evidence type="ECO:0000256" key="1">
    <source>
        <dbReference type="ARBA" id="ARBA00004196"/>
    </source>
</evidence>
<dbReference type="Gene3D" id="3.40.50.2300">
    <property type="match status" value="2"/>
</dbReference>
<dbReference type="Pfam" id="PF13407">
    <property type="entry name" value="Peripla_BP_4"/>
    <property type="match status" value="1"/>
</dbReference>
<reference evidence="6 7" key="1">
    <citation type="submission" date="2020-07" db="EMBL/GenBank/DDBJ databases">
        <title>Exploring microbial biodiversity for novel pathways involved in the catabolism of aromatic compounds derived from lignin.</title>
        <authorList>
            <person name="Elkins J."/>
        </authorList>
    </citation>
    <scope>NUCLEOTIDE SEQUENCE [LARGE SCALE GENOMIC DNA]</scope>
    <source>
        <strain evidence="6 7">VanB</strain>
    </source>
</reference>
<evidence type="ECO:0000256" key="3">
    <source>
        <dbReference type="ARBA" id="ARBA00022729"/>
    </source>
</evidence>
<name>A0A7Y9W094_9PSED</name>
<dbReference type="RefSeq" id="WP_179694978.1">
    <property type="nucleotide sequence ID" value="NZ_JACCAT010000001.1"/>
</dbReference>
<evidence type="ECO:0000313" key="7">
    <source>
        <dbReference type="Proteomes" id="UP000553035"/>
    </source>
</evidence>
<evidence type="ECO:0000259" key="5">
    <source>
        <dbReference type="Pfam" id="PF13407"/>
    </source>
</evidence>
<dbReference type="GO" id="GO:0055085">
    <property type="term" value="P:transmembrane transport"/>
    <property type="evidence" value="ECO:0007669"/>
    <property type="project" value="UniProtKB-ARBA"/>
</dbReference>
<dbReference type="PANTHER" id="PTHR46847:SF1">
    <property type="entry name" value="D-ALLOSE-BINDING PERIPLASMIC PROTEIN-RELATED"/>
    <property type="match status" value="1"/>
</dbReference>
<gene>
    <name evidence="6" type="ORF">GGI52_004933</name>
</gene>
<feature type="signal peptide" evidence="4">
    <location>
        <begin position="1"/>
        <end position="27"/>
    </location>
</feature>
<dbReference type="Proteomes" id="UP000553035">
    <property type="component" value="Unassembled WGS sequence"/>
</dbReference>
<dbReference type="EMBL" id="JACCAT010000001">
    <property type="protein sequence ID" value="NYH11890.1"/>
    <property type="molecule type" value="Genomic_DNA"/>
</dbReference>
<dbReference type="GO" id="GO:0030246">
    <property type="term" value="F:carbohydrate binding"/>
    <property type="evidence" value="ECO:0007669"/>
    <property type="project" value="UniProtKB-ARBA"/>
</dbReference>
<dbReference type="AlphaFoldDB" id="A0A7Y9W094"/>
<comment type="similarity">
    <text evidence="2">Belongs to the bacterial solute-binding protein 2 family.</text>
</comment>
<feature type="domain" description="Periplasmic binding protein" evidence="5">
    <location>
        <begin position="38"/>
        <end position="292"/>
    </location>
</feature>
<accession>A0A7Y9W094</accession>
<evidence type="ECO:0000313" key="6">
    <source>
        <dbReference type="EMBL" id="NYH11890.1"/>
    </source>
</evidence>
<protein>
    <submittedName>
        <fullName evidence="6">Ribose transport system substrate-binding protein</fullName>
    </submittedName>
</protein>
<keyword evidence="3 4" id="KW-0732">Signal</keyword>
<dbReference type="SUPFAM" id="SSF53822">
    <property type="entry name" value="Periplasmic binding protein-like I"/>
    <property type="match status" value="1"/>
</dbReference>
<evidence type="ECO:0000256" key="4">
    <source>
        <dbReference type="SAM" id="SignalP"/>
    </source>
</evidence>
<dbReference type="CDD" id="cd19972">
    <property type="entry name" value="PBP1_ABC_sugar_binding-like"/>
    <property type="match status" value="1"/>
</dbReference>
<dbReference type="InterPro" id="IPR025997">
    <property type="entry name" value="SBP_2_dom"/>
</dbReference>
<comment type="caution">
    <text evidence="6">The sequence shown here is derived from an EMBL/GenBank/DDBJ whole genome shotgun (WGS) entry which is preliminary data.</text>
</comment>
<proteinExistence type="inferred from homology"/>
<sequence>MKLCAVFSLRFLWLPLLGCLMSMTVHAQSKAVDEITVGMSIPSLQWVFYLMVRDGVMEQAKNLGIKNVLVADAQADPARQVSQIQDMLSKKIDVLLYTATGSAASAVPVRLAKQQGVPVICIDNFPKNVECDAYVSTDNLAAAGELARQMIQLTGGKAEIGLLQGTLGDSTEVARAKGLDAVLSEVPDMKIVDHKPTDWLQENGFKVAQDMLQKNPNINVFLGRSDAPALGAAQAVKVANIDHKVWVFGYDGLPSALEAIRDGKMDMTITQQAVEMGRTALRTAVDLQQGKQVTKTQLLPAFVTTRENAATFLEKHP</sequence>
<dbReference type="PANTHER" id="PTHR46847">
    <property type="entry name" value="D-ALLOSE-BINDING PERIPLASMIC PROTEIN-RELATED"/>
    <property type="match status" value="1"/>
</dbReference>